<name>A0ABY1N6I2_9BACT</name>
<dbReference type="InterPro" id="IPR000531">
    <property type="entry name" value="Beta-barrel_TonB"/>
</dbReference>
<dbReference type="InterPro" id="IPR010917">
    <property type="entry name" value="TonB_rcpt_CS"/>
</dbReference>
<comment type="similarity">
    <text evidence="10 11">Belongs to the TonB-dependent receptor family.</text>
</comment>
<dbReference type="Pfam" id="PF07715">
    <property type="entry name" value="Plug"/>
    <property type="match status" value="1"/>
</dbReference>
<evidence type="ECO:0000259" key="13">
    <source>
        <dbReference type="Pfam" id="PF00593"/>
    </source>
</evidence>
<evidence type="ECO:0000256" key="5">
    <source>
        <dbReference type="ARBA" id="ARBA00022729"/>
    </source>
</evidence>
<accession>A0ABY1N6I2</accession>
<evidence type="ECO:0000256" key="1">
    <source>
        <dbReference type="ARBA" id="ARBA00004571"/>
    </source>
</evidence>
<gene>
    <name evidence="15" type="ORF">SAMN06265339_0007</name>
</gene>
<evidence type="ECO:0000256" key="7">
    <source>
        <dbReference type="ARBA" id="ARBA00023136"/>
    </source>
</evidence>
<dbReference type="PROSITE" id="PS01156">
    <property type="entry name" value="TONB_DEPENDENT_REC_2"/>
    <property type="match status" value="1"/>
</dbReference>
<dbReference type="EMBL" id="FXUB01000001">
    <property type="protein sequence ID" value="SMP01754.1"/>
    <property type="molecule type" value="Genomic_DNA"/>
</dbReference>
<organism evidence="15 16">
    <name type="scientific">Desulfurobacterium pacificum</name>
    <dbReference type="NCBI Taxonomy" id="240166"/>
    <lineage>
        <taxon>Bacteria</taxon>
        <taxon>Pseudomonadati</taxon>
        <taxon>Aquificota</taxon>
        <taxon>Aquificia</taxon>
        <taxon>Desulfurobacteriales</taxon>
        <taxon>Desulfurobacteriaceae</taxon>
        <taxon>Desulfurobacterium</taxon>
    </lineage>
</organism>
<dbReference type="PROSITE" id="PS52016">
    <property type="entry name" value="TONB_DEPENDENT_REC_3"/>
    <property type="match status" value="1"/>
</dbReference>
<dbReference type="InterPro" id="IPR037066">
    <property type="entry name" value="Plug_dom_sf"/>
</dbReference>
<reference evidence="15 16" key="1">
    <citation type="submission" date="2017-05" db="EMBL/GenBank/DDBJ databases">
        <authorList>
            <person name="Varghese N."/>
            <person name="Submissions S."/>
        </authorList>
    </citation>
    <scope>NUCLEOTIDE SEQUENCE [LARGE SCALE GENOMIC DNA]</scope>
    <source>
        <strain evidence="15 16">DSM 15522</strain>
    </source>
</reference>
<dbReference type="SUPFAM" id="SSF56935">
    <property type="entry name" value="Porins"/>
    <property type="match status" value="1"/>
</dbReference>
<keyword evidence="5 12" id="KW-0732">Signal</keyword>
<evidence type="ECO:0000256" key="9">
    <source>
        <dbReference type="ARBA" id="ARBA00023237"/>
    </source>
</evidence>
<evidence type="ECO:0000259" key="14">
    <source>
        <dbReference type="Pfam" id="PF07715"/>
    </source>
</evidence>
<dbReference type="PANTHER" id="PTHR30069:SF29">
    <property type="entry name" value="HEMOGLOBIN AND HEMOGLOBIN-HAPTOGLOBIN-BINDING PROTEIN 1-RELATED"/>
    <property type="match status" value="1"/>
</dbReference>
<evidence type="ECO:0000256" key="8">
    <source>
        <dbReference type="ARBA" id="ARBA00023170"/>
    </source>
</evidence>
<comment type="caution">
    <text evidence="15">The sequence shown here is derived from an EMBL/GenBank/DDBJ whole genome shotgun (WGS) entry which is preliminary data.</text>
</comment>
<evidence type="ECO:0000256" key="2">
    <source>
        <dbReference type="ARBA" id="ARBA00022448"/>
    </source>
</evidence>
<keyword evidence="7 10" id="KW-0472">Membrane</keyword>
<feature type="domain" description="TonB-dependent receptor-like beta-barrel" evidence="13">
    <location>
        <begin position="242"/>
        <end position="640"/>
    </location>
</feature>
<comment type="subcellular location">
    <subcellularLocation>
        <location evidence="1 10">Cell outer membrane</location>
        <topology evidence="1 10">Multi-pass membrane protein</topology>
    </subcellularLocation>
</comment>
<evidence type="ECO:0000256" key="4">
    <source>
        <dbReference type="ARBA" id="ARBA00022692"/>
    </source>
</evidence>
<evidence type="ECO:0000256" key="3">
    <source>
        <dbReference type="ARBA" id="ARBA00022452"/>
    </source>
</evidence>
<evidence type="ECO:0000256" key="12">
    <source>
        <dbReference type="SAM" id="SignalP"/>
    </source>
</evidence>
<keyword evidence="2 10" id="KW-0813">Transport</keyword>
<feature type="signal peptide" evidence="12">
    <location>
        <begin position="1"/>
        <end position="23"/>
    </location>
</feature>
<dbReference type="Proteomes" id="UP001157911">
    <property type="component" value="Unassembled WGS sequence"/>
</dbReference>
<evidence type="ECO:0000256" key="6">
    <source>
        <dbReference type="ARBA" id="ARBA00023077"/>
    </source>
</evidence>
<keyword evidence="4 10" id="KW-0812">Transmembrane</keyword>
<keyword evidence="3 10" id="KW-1134">Transmembrane beta strand</keyword>
<evidence type="ECO:0000256" key="11">
    <source>
        <dbReference type="RuleBase" id="RU003357"/>
    </source>
</evidence>
<sequence>MVKNKIFAFAIGVLCSLSLSSKAQDNNFSYYMVEKELEVISATKEYVSYTSVPRYMRVITREELDRWGVRNLFDLLRKFPEFYVRKTEFYLNAVGALGLKQSYFSEKVQVLIDGIPMMDPSTGSSFSTNNNFSLDNVKRVEIVYGPMTSLYGFNASLAIINLITYDSDDLNFKTGTYVNTDGSNDSYFVKTFNSNHWKGLLSLDYNEEKGPYKEYTDPIFGLSSSISAYHKHFTYYVKLKHDSGLYFNFYGVNRDSTFPISLTGLITDGDNTYTDRVAYINKIGLRRSFGEINVDTSLFYNWFYLKRGYNICPADYPYCASIDSSGLIATEKRYVRNYGVNTEVSFRAANGKVTTGFELSQVDMYKTEMAANFIPATTLTALLLGNKTAVQTFPYRELSDEDKILDEAERTIVSPYFQYFFSGERYSVLTNVRWDRSSDVGSTLSYSLSGMFKASERTFLKLNVGKSVRIPSFEEMYIKNNPVLLGNRDLKYEKIYSFMPSVEYTGDTFKFSALFYVSLIRDMIYKREISKITRKWDNASEDVRVKGFVLSLNKNFFEGEVYGELGRRMSFKGIEGTSCAEFPSWKGVVGYSLIRQKFDFDVNTEAYSRVGDVPGYYLVNMVFTFKPMRYASLGLRIDNLLDRKVLYPVSSGAIEGEGRILWLGLDILF</sequence>
<feature type="chain" id="PRO_5045266773" evidence="12">
    <location>
        <begin position="24"/>
        <end position="669"/>
    </location>
</feature>
<evidence type="ECO:0000313" key="16">
    <source>
        <dbReference type="Proteomes" id="UP001157911"/>
    </source>
</evidence>
<proteinExistence type="inferred from homology"/>
<dbReference type="InterPro" id="IPR039426">
    <property type="entry name" value="TonB-dep_rcpt-like"/>
</dbReference>
<evidence type="ECO:0000313" key="15">
    <source>
        <dbReference type="EMBL" id="SMP01754.1"/>
    </source>
</evidence>
<dbReference type="InterPro" id="IPR036942">
    <property type="entry name" value="Beta-barrel_TonB_sf"/>
</dbReference>
<keyword evidence="16" id="KW-1185">Reference proteome</keyword>
<dbReference type="InterPro" id="IPR012910">
    <property type="entry name" value="Plug_dom"/>
</dbReference>
<keyword evidence="8" id="KW-0675">Receptor</keyword>
<dbReference type="Gene3D" id="2.40.170.20">
    <property type="entry name" value="TonB-dependent receptor, beta-barrel domain"/>
    <property type="match status" value="1"/>
</dbReference>
<dbReference type="RefSeq" id="WP_283399521.1">
    <property type="nucleotide sequence ID" value="NZ_FXUB01000001.1"/>
</dbReference>
<dbReference type="PANTHER" id="PTHR30069">
    <property type="entry name" value="TONB-DEPENDENT OUTER MEMBRANE RECEPTOR"/>
    <property type="match status" value="1"/>
</dbReference>
<dbReference type="Gene3D" id="2.170.130.10">
    <property type="entry name" value="TonB-dependent receptor, plug domain"/>
    <property type="match status" value="1"/>
</dbReference>
<feature type="domain" description="TonB-dependent receptor plug" evidence="14">
    <location>
        <begin position="51"/>
        <end position="155"/>
    </location>
</feature>
<dbReference type="Pfam" id="PF00593">
    <property type="entry name" value="TonB_dep_Rec_b-barrel"/>
    <property type="match status" value="1"/>
</dbReference>
<keyword evidence="6 11" id="KW-0798">TonB box</keyword>
<keyword evidence="9 10" id="KW-0998">Cell outer membrane</keyword>
<evidence type="ECO:0000256" key="10">
    <source>
        <dbReference type="PROSITE-ProRule" id="PRU01360"/>
    </source>
</evidence>
<protein>
    <submittedName>
        <fullName evidence="15">Iron complex outermembrane recepter protein</fullName>
    </submittedName>
</protein>